<keyword evidence="2" id="KW-1185">Reference proteome</keyword>
<organism evidence="1 2">
    <name type="scientific">Algoriphagus antarcticus</name>
    <dbReference type="NCBI Taxonomy" id="238540"/>
    <lineage>
        <taxon>Bacteria</taxon>
        <taxon>Pseudomonadati</taxon>
        <taxon>Bacteroidota</taxon>
        <taxon>Cytophagia</taxon>
        <taxon>Cytophagales</taxon>
        <taxon>Cyclobacteriaceae</taxon>
        <taxon>Algoriphagus</taxon>
    </lineage>
</organism>
<proteinExistence type="predicted"/>
<comment type="caution">
    <text evidence="1">The sequence shown here is derived from an EMBL/GenBank/DDBJ whole genome shotgun (WGS) entry which is preliminary data.</text>
</comment>
<gene>
    <name evidence="1" type="ORF">C8N25_120106</name>
</gene>
<dbReference type="Proteomes" id="UP000256405">
    <property type="component" value="Unassembled WGS sequence"/>
</dbReference>
<evidence type="ECO:0000313" key="1">
    <source>
        <dbReference type="EMBL" id="REG82816.1"/>
    </source>
</evidence>
<dbReference type="AlphaFoldDB" id="A0A3E0DJD4"/>
<accession>A0A3E0DJD4</accession>
<reference evidence="1 2" key="1">
    <citation type="submission" date="2018-08" db="EMBL/GenBank/DDBJ databases">
        <title>Genomic Encyclopedia of Archaeal and Bacterial Type Strains, Phase II (KMG-II): from individual species to whole genera.</title>
        <authorList>
            <person name="Goeker M."/>
        </authorList>
    </citation>
    <scope>NUCLEOTIDE SEQUENCE [LARGE SCALE GENOMIC DNA]</scope>
    <source>
        <strain evidence="1 2">DSM 15986</strain>
    </source>
</reference>
<dbReference type="EMBL" id="QUNF01000020">
    <property type="protein sequence ID" value="REG82816.1"/>
    <property type="molecule type" value="Genomic_DNA"/>
</dbReference>
<sequence length="42" mass="4582">MKSSVTNNDKQRNVPTAIGMPCEILSRYIGTGSDLSKKLINT</sequence>
<name>A0A3E0DJD4_9BACT</name>
<evidence type="ECO:0000313" key="2">
    <source>
        <dbReference type="Proteomes" id="UP000256405"/>
    </source>
</evidence>
<protein>
    <submittedName>
        <fullName evidence="1">Uncharacterized protein</fullName>
    </submittedName>
</protein>